<feature type="transmembrane region" description="Helical" evidence="6">
    <location>
        <begin position="338"/>
        <end position="365"/>
    </location>
</feature>
<keyword evidence="8" id="KW-0675">Receptor</keyword>
<keyword evidence="3 6" id="KW-1133">Transmembrane helix</keyword>
<dbReference type="GO" id="GO:0016020">
    <property type="term" value="C:membrane"/>
    <property type="evidence" value="ECO:0007669"/>
    <property type="project" value="UniProtKB-SubCell"/>
</dbReference>
<evidence type="ECO:0000256" key="2">
    <source>
        <dbReference type="ARBA" id="ARBA00022692"/>
    </source>
</evidence>
<evidence type="ECO:0000256" key="1">
    <source>
        <dbReference type="ARBA" id="ARBA00004370"/>
    </source>
</evidence>
<name>A0AAD4NGW2_9BILA</name>
<evidence type="ECO:0000256" key="5">
    <source>
        <dbReference type="SAM" id="MobiDB-lite"/>
    </source>
</evidence>
<keyword evidence="2 6" id="KW-0812">Transmembrane</keyword>
<dbReference type="AlphaFoldDB" id="A0AAD4NGW2"/>
<evidence type="ECO:0000259" key="7">
    <source>
        <dbReference type="PROSITE" id="PS50262"/>
    </source>
</evidence>
<feature type="transmembrane region" description="Helical" evidence="6">
    <location>
        <begin position="150"/>
        <end position="168"/>
    </location>
</feature>
<keyword evidence="9" id="KW-1185">Reference proteome</keyword>
<feature type="transmembrane region" description="Helical" evidence="6">
    <location>
        <begin position="20"/>
        <end position="45"/>
    </location>
</feature>
<keyword evidence="4 6" id="KW-0472">Membrane</keyword>
<dbReference type="SUPFAM" id="SSF81321">
    <property type="entry name" value="Family A G protein-coupled receptor-like"/>
    <property type="match status" value="1"/>
</dbReference>
<comment type="subcellular location">
    <subcellularLocation>
        <location evidence="1">Membrane</location>
    </subcellularLocation>
</comment>
<dbReference type="PROSITE" id="PS50262">
    <property type="entry name" value="G_PROTEIN_RECEP_F1_2"/>
    <property type="match status" value="1"/>
</dbReference>
<reference evidence="8" key="1">
    <citation type="submission" date="2022-01" db="EMBL/GenBank/DDBJ databases">
        <title>Genome Sequence Resource for Two Populations of Ditylenchus destructor, the Migratory Endoparasitic Phytonematode.</title>
        <authorList>
            <person name="Zhang H."/>
            <person name="Lin R."/>
            <person name="Xie B."/>
        </authorList>
    </citation>
    <scope>NUCLEOTIDE SEQUENCE</scope>
    <source>
        <strain evidence="8">BazhouSP</strain>
    </source>
</reference>
<evidence type="ECO:0000313" key="8">
    <source>
        <dbReference type="EMBL" id="KAI1729251.1"/>
    </source>
</evidence>
<dbReference type="PRINTS" id="PR00237">
    <property type="entry name" value="GPCRRHODOPSN"/>
</dbReference>
<evidence type="ECO:0000256" key="4">
    <source>
        <dbReference type="ARBA" id="ARBA00023136"/>
    </source>
</evidence>
<feature type="transmembrane region" description="Helical" evidence="6">
    <location>
        <begin position="216"/>
        <end position="241"/>
    </location>
</feature>
<evidence type="ECO:0000313" key="9">
    <source>
        <dbReference type="Proteomes" id="UP001201812"/>
    </source>
</evidence>
<feature type="compositionally biased region" description="Low complexity" evidence="5">
    <location>
        <begin position="433"/>
        <end position="444"/>
    </location>
</feature>
<dbReference type="Gene3D" id="1.20.1070.10">
    <property type="entry name" value="Rhodopsin 7-helix transmembrane proteins"/>
    <property type="match status" value="1"/>
</dbReference>
<feature type="domain" description="G-protein coupled receptors family 1 profile" evidence="7">
    <location>
        <begin position="36"/>
        <end position="401"/>
    </location>
</feature>
<dbReference type="PANTHER" id="PTHR46895:SF5">
    <property type="entry name" value="G-PROTEIN COUPLED RECEPTORS FAMILY 1 PROFILE DOMAIN-CONTAINING PROTEIN"/>
    <property type="match status" value="1"/>
</dbReference>
<feature type="transmembrane region" description="Helical" evidence="6">
    <location>
        <begin position="66"/>
        <end position="87"/>
    </location>
</feature>
<feature type="region of interest" description="Disordered" evidence="5">
    <location>
        <begin position="261"/>
        <end position="282"/>
    </location>
</feature>
<feature type="transmembrane region" description="Helical" evidence="6">
    <location>
        <begin position="107"/>
        <end position="129"/>
    </location>
</feature>
<feature type="transmembrane region" description="Helical" evidence="6">
    <location>
        <begin position="385"/>
        <end position="408"/>
    </location>
</feature>
<gene>
    <name evidence="8" type="ORF">DdX_01480</name>
</gene>
<dbReference type="EMBL" id="JAKKPZ010000001">
    <property type="protein sequence ID" value="KAI1729251.1"/>
    <property type="molecule type" value="Genomic_DNA"/>
</dbReference>
<sequence length="460" mass="51204">MNVCLPAELLRLQGSHTENLFFRFVFPWLCFIGIVGNCLNLTVLLSSDKRSRRSSICINHRSSDALLVSLAFCDILFLLLMLPHSLANFDYFGLDFTFRTLYLPSKIHLISTANWCSAVAIWLIIAICAERLIGIGNCEIKKWTCCRTGHVIAAIVLICGVLTSYNHFSYHCVVKLLCNGTQIISKCFDVVQENWSTNHTNLTPAFIRSYVQWSQVLNVIAVIVVPILIMIALNLALLFVVRQQSFLVYNRLYSASLNSNNSGGSAPGISKGTRKISAMSDSGKRKSSVVVFSEAGSNEGLDRAVTNNTHENPTQQARSNLFRRSIDQTMQFQAEHRVTVTVCAIVTCFTITQGPSAIVLSLSFFSGHKPPFVNSNALWYHANCVTGFLVIIGKTLNFILFCFSSATFRRRLMRILQSKLLYLSDRRNSFLGSSCSTGGPSNSSLKKQQIATERKFSLAN</sequence>
<dbReference type="PANTHER" id="PTHR46895">
    <property type="entry name" value="PROTEIN CBG20548-RELATED"/>
    <property type="match status" value="1"/>
</dbReference>
<accession>A0AAD4NGW2</accession>
<organism evidence="8 9">
    <name type="scientific">Ditylenchus destructor</name>
    <dbReference type="NCBI Taxonomy" id="166010"/>
    <lineage>
        <taxon>Eukaryota</taxon>
        <taxon>Metazoa</taxon>
        <taxon>Ecdysozoa</taxon>
        <taxon>Nematoda</taxon>
        <taxon>Chromadorea</taxon>
        <taxon>Rhabditida</taxon>
        <taxon>Tylenchina</taxon>
        <taxon>Tylenchomorpha</taxon>
        <taxon>Sphaerularioidea</taxon>
        <taxon>Anguinidae</taxon>
        <taxon>Anguininae</taxon>
        <taxon>Ditylenchus</taxon>
    </lineage>
</organism>
<dbReference type="CDD" id="cd14978">
    <property type="entry name" value="7tmA_FMRFamide_R-like"/>
    <property type="match status" value="1"/>
</dbReference>
<protein>
    <submittedName>
        <fullName evidence="8">7 transmembrane receptor (Rhodopsin family) domain-containing protein</fullName>
    </submittedName>
</protein>
<proteinExistence type="predicted"/>
<dbReference type="GO" id="GO:0004930">
    <property type="term" value="F:G protein-coupled receptor activity"/>
    <property type="evidence" value="ECO:0007669"/>
    <property type="project" value="InterPro"/>
</dbReference>
<dbReference type="Proteomes" id="UP001201812">
    <property type="component" value="Unassembled WGS sequence"/>
</dbReference>
<comment type="caution">
    <text evidence="8">The sequence shown here is derived from an EMBL/GenBank/DDBJ whole genome shotgun (WGS) entry which is preliminary data.</text>
</comment>
<evidence type="ECO:0000256" key="3">
    <source>
        <dbReference type="ARBA" id="ARBA00022989"/>
    </source>
</evidence>
<feature type="region of interest" description="Disordered" evidence="5">
    <location>
        <begin position="433"/>
        <end position="460"/>
    </location>
</feature>
<evidence type="ECO:0000256" key="6">
    <source>
        <dbReference type="SAM" id="Phobius"/>
    </source>
</evidence>
<dbReference type="InterPro" id="IPR000276">
    <property type="entry name" value="GPCR_Rhodpsn"/>
</dbReference>
<dbReference type="InterPro" id="IPR017452">
    <property type="entry name" value="GPCR_Rhodpsn_7TM"/>
</dbReference>